<dbReference type="CDD" id="cd07377">
    <property type="entry name" value="WHTH_GntR"/>
    <property type="match status" value="1"/>
</dbReference>
<evidence type="ECO:0000313" key="5">
    <source>
        <dbReference type="EMBL" id="GLK00385.1"/>
    </source>
</evidence>
<evidence type="ECO:0000259" key="4">
    <source>
        <dbReference type="PROSITE" id="PS50949"/>
    </source>
</evidence>
<dbReference type="PRINTS" id="PR00035">
    <property type="entry name" value="HTHGNTR"/>
</dbReference>
<dbReference type="PROSITE" id="PS50949">
    <property type="entry name" value="HTH_GNTR"/>
    <property type="match status" value="1"/>
</dbReference>
<evidence type="ECO:0000256" key="2">
    <source>
        <dbReference type="ARBA" id="ARBA00023125"/>
    </source>
</evidence>
<dbReference type="RefSeq" id="WP_204938110.1">
    <property type="nucleotide sequence ID" value="NZ_BAAAUM010000001.1"/>
</dbReference>
<evidence type="ECO:0000256" key="3">
    <source>
        <dbReference type="ARBA" id="ARBA00023163"/>
    </source>
</evidence>
<dbReference type="PANTHER" id="PTHR44846:SF17">
    <property type="entry name" value="GNTR-FAMILY TRANSCRIPTIONAL REGULATOR"/>
    <property type="match status" value="1"/>
</dbReference>
<name>A0A9W6HQ77_9MICO</name>
<keyword evidence="2" id="KW-0238">DNA-binding</keyword>
<dbReference type="SUPFAM" id="SSF64288">
    <property type="entry name" value="Chorismate lyase-like"/>
    <property type="match status" value="1"/>
</dbReference>
<dbReference type="PANTHER" id="PTHR44846">
    <property type="entry name" value="MANNOSYL-D-GLYCERATE TRANSPORT/METABOLISM SYSTEM REPRESSOR MNGR-RELATED"/>
    <property type="match status" value="1"/>
</dbReference>
<dbReference type="SMART" id="SM00866">
    <property type="entry name" value="UTRA"/>
    <property type="match status" value="1"/>
</dbReference>
<dbReference type="InterPro" id="IPR028978">
    <property type="entry name" value="Chorismate_lyase_/UTRA_dom_sf"/>
</dbReference>
<dbReference type="GO" id="GO:0045892">
    <property type="term" value="P:negative regulation of DNA-templated transcription"/>
    <property type="evidence" value="ECO:0007669"/>
    <property type="project" value="TreeGrafter"/>
</dbReference>
<proteinExistence type="predicted"/>
<dbReference type="Proteomes" id="UP001142325">
    <property type="component" value="Unassembled WGS sequence"/>
</dbReference>
<reference evidence="5" key="2">
    <citation type="submission" date="2023-01" db="EMBL/GenBank/DDBJ databases">
        <authorList>
            <person name="Sun Q."/>
            <person name="Evtushenko L."/>
        </authorList>
    </citation>
    <scope>NUCLEOTIDE SEQUENCE</scope>
    <source>
        <strain evidence="5">VKM Ac-1958</strain>
    </source>
</reference>
<keyword evidence="1" id="KW-0805">Transcription regulation</keyword>
<sequence length="271" mass="29639">MNDRRSAHVRTGAGVPAYRRIATALWEQIQSGELAPGARLPNEAELAARFGVTRLTLRQAVIELQRLGAVEIRRGVGTFVMSPPDLVEIVASVPSLRQESDATADAFDEQALHRSARPVRTVDELILGSGAATGPLADEASAHLGVPAERLHRLDTVMVRDGRRWIANSYWFDERWAAVDGLVAEHALVVRAFADGLGLQLGYLWRAFSAIGADFDDAETLGVPTGTALLVRDGVSADDTGRPVFYVRRRLRGDEAKFVLRYDTEPMRVEG</sequence>
<protein>
    <submittedName>
        <fullName evidence="5">Transcriptional regulator</fullName>
    </submittedName>
</protein>
<dbReference type="Pfam" id="PF07702">
    <property type="entry name" value="UTRA"/>
    <property type="match status" value="1"/>
</dbReference>
<dbReference type="InterPro" id="IPR036390">
    <property type="entry name" value="WH_DNA-bd_sf"/>
</dbReference>
<organism evidence="5 6">
    <name type="scientific">Microbacterium keratanolyticum</name>
    <dbReference type="NCBI Taxonomy" id="67574"/>
    <lineage>
        <taxon>Bacteria</taxon>
        <taxon>Bacillati</taxon>
        <taxon>Actinomycetota</taxon>
        <taxon>Actinomycetes</taxon>
        <taxon>Micrococcales</taxon>
        <taxon>Microbacteriaceae</taxon>
        <taxon>Microbacterium</taxon>
    </lineage>
</organism>
<dbReference type="InterPro" id="IPR000524">
    <property type="entry name" value="Tscrpt_reg_HTH_GntR"/>
</dbReference>
<dbReference type="SUPFAM" id="SSF46785">
    <property type="entry name" value="Winged helix' DNA-binding domain"/>
    <property type="match status" value="1"/>
</dbReference>
<reference evidence="5" key="1">
    <citation type="journal article" date="2014" name="Int. J. Syst. Evol. Microbiol.">
        <title>Complete genome sequence of Corynebacterium casei LMG S-19264T (=DSM 44701T), isolated from a smear-ripened cheese.</title>
        <authorList>
            <consortium name="US DOE Joint Genome Institute (JGI-PGF)"/>
            <person name="Walter F."/>
            <person name="Albersmeier A."/>
            <person name="Kalinowski J."/>
            <person name="Ruckert C."/>
        </authorList>
    </citation>
    <scope>NUCLEOTIDE SEQUENCE</scope>
    <source>
        <strain evidence="5">VKM Ac-1958</strain>
    </source>
</reference>
<evidence type="ECO:0000313" key="6">
    <source>
        <dbReference type="Proteomes" id="UP001142325"/>
    </source>
</evidence>
<dbReference type="EMBL" id="BSET01000001">
    <property type="protein sequence ID" value="GLK00385.1"/>
    <property type="molecule type" value="Genomic_DNA"/>
</dbReference>
<accession>A0A9W6HQ77</accession>
<feature type="domain" description="HTH gntR-type" evidence="4">
    <location>
        <begin position="15"/>
        <end position="83"/>
    </location>
</feature>
<dbReference type="Pfam" id="PF00392">
    <property type="entry name" value="GntR"/>
    <property type="match status" value="1"/>
</dbReference>
<keyword evidence="6" id="KW-1185">Reference proteome</keyword>
<dbReference type="InterPro" id="IPR036388">
    <property type="entry name" value="WH-like_DNA-bd_sf"/>
</dbReference>
<dbReference type="SMART" id="SM00345">
    <property type="entry name" value="HTH_GNTR"/>
    <property type="match status" value="1"/>
</dbReference>
<comment type="caution">
    <text evidence="5">The sequence shown here is derived from an EMBL/GenBank/DDBJ whole genome shotgun (WGS) entry which is preliminary data.</text>
</comment>
<keyword evidence="3" id="KW-0804">Transcription</keyword>
<dbReference type="GO" id="GO:0003700">
    <property type="term" value="F:DNA-binding transcription factor activity"/>
    <property type="evidence" value="ECO:0007669"/>
    <property type="project" value="InterPro"/>
</dbReference>
<dbReference type="GO" id="GO:0003677">
    <property type="term" value="F:DNA binding"/>
    <property type="evidence" value="ECO:0007669"/>
    <property type="project" value="UniProtKB-KW"/>
</dbReference>
<dbReference type="Gene3D" id="3.40.1410.10">
    <property type="entry name" value="Chorismate lyase-like"/>
    <property type="match status" value="1"/>
</dbReference>
<dbReference type="AlphaFoldDB" id="A0A9W6HQ77"/>
<gene>
    <name evidence="5" type="ORF">GCM10017596_01000</name>
</gene>
<evidence type="ECO:0000256" key="1">
    <source>
        <dbReference type="ARBA" id="ARBA00023015"/>
    </source>
</evidence>
<dbReference type="InterPro" id="IPR011663">
    <property type="entry name" value="UTRA"/>
</dbReference>
<dbReference type="InterPro" id="IPR050679">
    <property type="entry name" value="Bact_HTH_transcr_reg"/>
</dbReference>
<dbReference type="Gene3D" id="1.10.10.10">
    <property type="entry name" value="Winged helix-like DNA-binding domain superfamily/Winged helix DNA-binding domain"/>
    <property type="match status" value="1"/>
</dbReference>